<dbReference type="OrthoDB" id="445357at2759"/>
<feature type="region of interest" description="Disordered" evidence="1">
    <location>
        <begin position="468"/>
        <end position="594"/>
    </location>
</feature>
<dbReference type="AlphaFoldDB" id="A0A9W4UCB8"/>
<comment type="caution">
    <text evidence="2">The sequence shown here is derived from an EMBL/GenBank/DDBJ whole genome shotgun (WGS) entry which is preliminary data.</text>
</comment>
<reference evidence="2" key="1">
    <citation type="submission" date="2023-01" db="EMBL/GenBank/DDBJ databases">
        <authorList>
            <person name="Van Ghelder C."/>
            <person name="Rancurel C."/>
        </authorList>
    </citation>
    <scope>NUCLEOTIDE SEQUENCE</scope>
    <source>
        <strain evidence="2">CNCM I-4278</strain>
    </source>
</reference>
<feature type="compositionally biased region" description="Low complexity" evidence="1">
    <location>
        <begin position="534"/>
        <end position="550"/>
    </location>
</feature>
<feature type="compositionally biased region" description="Polar residues" evidence="1">
    <location>
        <begin position="468"/>
        <end position="480"/>
    </location>
</feature>
<keyword evidence="3" id="KW-1185">Reference proteome</keyword>
<feature type="compositionally biased region" description="Polar residues" evidence="1">
    <location>
        <begin position="329"/>
        <end position="361"/>
    </location>
</feature>
<feature type="compositionally biased region" description="Low complexity" evidence="1">
    <location>
        <begin position="176"/>
        <end position="196"/>
    </location>
</feature>
<dbReference type="EMBL" id="CAOQHR010000004">
    <property type="protein sequence ID" value="CAI6333400.1"/>
    <property type="molecule type" value="Genomic_DNA"/>
</dbReference>
<gene>
    <name evidence="2" type="ORF">PDIGIT_LOCUS6438</name>
</gene>
<accession>A0A9W4UCB8</accession>
<feature type="compositionally biased region" description="Polar residues" evidence="1">
    <location>
        <begin position="164"/>
        <end position="175"/>
    </location>
</feature>
<dbReference type="Proteomes" id="UP001152607">
    <property type="component" value="Unassembled WGS sequence"/>
</dbReference>
<organism evidence="2 3">
    <name type="scientific">Periconia digitata</name>
    <dbReference type="NCBI Taxonomy" id="1303443"/>
    <lineage>
        <taxon>Eukaryota</taxon>
        <taxon>Fungi</taxon>
        <taxon>Dikarya</taxon>
        <taxon>Ascomycota</taxon>
        <taxon>Pezizomycotina</taxon>
        <taxon>Dothideomycetes</taxon>
        <taxon>Pleosporomycetidae</taxon>
        <taxon>Pleosporales</taxon>
        <taxon>Massarineae</taxon>
        <taxon>Periconiaceae</taxon>
        <taxon>Periconia</taxon>
    </lineage>
</organism>
<evidence type="ECO:0000256" key="1">
    <source>
        <dbReference type="SAM" id="MobiDB-lite"/>
    </source>
</evidence>
<evidence type="ECO:0000313" key="2">
    <source>
        <dbReference type="EMBL" id="CAI6333400.1"/>
    </source>
</evidence>
<protein>
    <submittedName>
        <fullName evidence="2">Uncharacterized protein</fullName>
    </submittedName>
</protein>
<evidence type="ECO:0000313" key="3">
    <source>
        <dbReference type="Proteomes" id="UP001152607"/>
    </source>
</evidence>
<proteinExistence type="predicted"/>
<feature type="compositionally biased region" description="Low complexity" evidence="1">
    <location>
        <begin position="558"/>
        <end position="567"/>
    </location>
</feature>
<feature type="compositionally biased region" description="Polar residues" evidence="1">
    <location>
        <begin position="208"/>
        <end position="245"/>
    </location>
</feature>
<feature type="compositionally biased region" description="Polar residues" evidence="1">
    <location>
        <begin position="275"/>
        <end position="285"/>
    </location>
</feature>
<name>A0A9W4UCB8_9PLEO</name>
<feature type="compositionally biased region" description="Low complexity" evidence="1">
    <location>
        <begin position="246"/>
        <end position="258"/>
    </location>
</feature>
<sequence>MPGKAHNSIYVGPTLDPCGQFIKFKINITQDQIRTGYWRFDTEGHSKDDHRAYLSGFMSPEAVIETAARGQGASPNISLRWIPGEEDLYKVVRVGTASEHLRCIAEERQQVGLRAPPHGEVPSYLLDSTGKLWNFRIRSNALTRSEGTLSSRCRSVSDRINQPWSITTTENNAKGSQQSAPSLSAANASSSNTNISQKHENSKLKMPHQQSANNSGYNTNNSCHLSGPNRQFPSYTPPSSNTLEKPTSTPISSPAPSTLESITSKSGHRQEPKPSTHSSALQIPQSGMGLSLSVPGYYTNDKPPPNPNNTNAEPQTAHISRSPYRNILPHQSSEDSGTQPEISNRSAAQTPSLEALNSSYRSILPRMPPGEVMPSSKAHGYAAHTTGASDLQDRTRQSVESSRNHPTLKRMHEYASGWENLKAQPMNSKQSQPLTTADRALSQHRFNDRSMFPAIDPTLYNMNVPHTPGSSINLPSQPNPGANIPRGVQSKPIPAPKMYPDKTKLLRRRTPIFSRPALGDRPVQKPSESESEITESPPVVRAPKLASKVPPLVPPKALPSSSSQQSRQHQRPVTEKSRSSIKSPPDYHNLEESTVIVDCPGSEHDQTSYEDLDGFVSVESPNLPKRSTNYNDANALWHMYYL</sequence>
<feature type="region of interest" description="Disordered" evidence="1">
    <location>
        <begin position="164"/>
        <end position="406"/>
    </location>
</feature>